<organism evidence="3 4">
    <name type="scientific">Nocardioides lianchengensis</name>
    <dbReference type="NCBI Taxonomy" id="1045774"/>
    <lineage>
        <taxon>Bacteria</taxon>
        <taxon>Bacillati</taxon>
        <taxon>Actinomycetota</taxon>
        <taxon>Actinomycetes</taxon>
        <taxon>Propionibacteriales</taxon>
        <taxon>Nocardioidaceae</taxon>
        <taxon>Nocardioides</taxon>
    </lineage>
</organism>
<feature type="transmembrane region" description="Helical" evidence="1">
    <location>
        <begin position="67"/>
        <end position="84"/>
    </location>
</feature>
<proteinExistence type="predicted"/>
<accession>A0A1G6JSL6</accession>
<keyword evidence="1" id="KW-0472">Membrane</keyword>
<protein>
    <recommendedName>
        <fullName evidence="2">DUF2510 domain-containing protein</fullName>
    </recommendedName>
</protein>
<evidence type="ECO:0000256" key="1">
    <source>
        <dbReference type="SAM" id="Phobius"/>
    </source>
</evidence>
<feature type="domain" description="DUF2510" evidence="2">
    <location>
        <begin position="4"/>
        <end position="25"/>
    </location>
</feature>
<keyword evidence="1" id="KW-1133">Transmembrane helix</keyword>
<reference evidence="3 4" key="1">
    <citation type="submission" date="2016-10" db="EMBL/GenBank/DDBJ databases">
        <authorList>
            <person name="de Groot N.N."/>
        </authorList>
    </citation>
    <scope>NUCLEOTIDE SEQUENCE [LARGE SCALE GENOMIC DNA]</scope>
    <source>
        <strain evidence="3 4">CGMCC 4.6858</strain>
    </source>
</reference>
<dbReference type="EMBL" id="FMZM01000001">
    <property type="protein sequence ID" value="SDC21749.1"/>
    <property type="molecule type" value="Genomic_DNA"/>
</dbReference>
<gene>
    <name evidence="3" type="ORF">SAMN05421872_101570</name>
</gene>
<dbReference type="Pfam" id="PF10708">
    <property type="entry name" value="DUF2510"/>
    <property type="match status" value="1"/>
</dbReference>
<dbReference type="AlphaFoldDB" id="A0A1G6JSL6"/>
<evidence type="ECO:0000313" key="4">
    <source>
        <dbReference type="Proteomes" id="UP000199034"/>
    </source>
</evidence>
<dbReference type="Proteomes" id="UP000199034">
    <property type="component" value="Unassembled WGS sequence"/>
</dbReference>
<evidence type="ECO:0000259" key="2">
    <source>
        <dbReference type="Pfam" id="PF10708"/>
    </source>
</evidence>
<keyword evidence="1" id="KW-0812">Transmembrane</keyword>
<name>A0A1G6JSL6_9ACTN</name>
<feature type="transmembrane region" description="Helical" evidence="1">
    <location>
        <begin position="36"/>
        <end position="60"/>
    </location>
</feature>
<evidence type="ECO:0000313" key="3">
    <source>
        <dbReference type="EMBL" id="SDC21749.1"/>
    </source>
</evidence>
<keyword evidence="4" id="KW-1185">Reference proteome</keyword>
<sequence>MVDTQRYWDGKRWTDHIAPATNQPPVATTEADRSGLIAAGIVTSILIPIIGGIIGIVLIAKDRVGPGLGCIVIALISGSVWYQQVLADPYGY</sequence>
<dbReference type="InterPro" id="IPR018929">
    <property type="entry name" value="DUF2510"/>
</dbReference>